<gene>
    <name evidence="2" type="ORF">CHCC16736_2323</name>
</gene>
<keyword evidence="1" id="KW-1133">Transmembrane helix</keyword>
<reference evidence="2 3" key="1">
    <citation type="submission" date="2019-06" db="EMBL/GenBank/DDBJ databases">
        <title>Genome sequence analysis of &gt;100 Bacillus licheniformis strains suggests intrinsic resistance to this species.</title>
        <authorList>
            <person name="Wels M."/>
            <person name="Siezen R.J."/>
            <person name="Johansen E."/>
            <person name="Stuer-Lauridsen B."/>
            <person name="Bjerre K."/>
            <person name="Nielsen B.K.K."/>
        </authorList>
    </citation>
    <scope>NUCLEOTIDE SEQUENCE [LARGE SCALE GENOMIC DNA]</scope>
    <source>
        <strain evidence="2 3">BAC-16736</strain>
    </source>
</reference>
<sequence>MKKMKKWKSLFLILAAVNVMILAGIFILISLPGGQKEPPRPTPSEYQLNVTSTKDSLAAFINTYLEKESSPDLDYQIEIDDEFHIVGAIRAFSSTVDARVSFRPTVEKNGDVVLDVTRFSIGKLNVPISMVLNYMDQFYDLPDFVHVRSDAKEIQVRLSEMPLKNGMYVKAKDIDLEKDQIEFVYYKPAQTDS</sequence>
<evidence type="ECO:0008006" key="4">
    <source>
        <dbReference type="Google" id="ProtNLM"/>
    </source>
</evidence>
<dbReference type="EMBL" id="NILC01000033">
    <property type="protein sequence ID" value="TWL21039.1"/>
    <property type="molecule type" value="Genomic_DNA"/>
</dbReference>
<dbReference type="AlphaFoldDB" id="A0A8B5Y5Y9"/>
<protein>
    <recommendedName>
        <fullName evidence="4">DUF2140 family protein</fullName>
    </recommendedName>
</protein>
<keyword evidence="1" id="KW-0472">Membrane</keyword>
<organism evidence="2 3">
    <name type="scientific">Bacillus licheniformis</name>
    <dbReference type="NCBI Taxonomy" id="1402"/>
    <lineage>
        <taxon>Bacteria</taxon>
        <taxon>Bacillati</taxon>
        <taxon>Bacillota</taxon>
        <taxon>Bacilli</taxon>
        <taxon>Bacillales</taxon>
        <taxon>Bacillaceae</taxon>
        <taxon>Bacillus</taxon>
    </lineage>
</organism>
<proteinExistence type="predicted"/>
<comment type="caution">
    <text evidence="2">The sequence shown here is derived from an EMBL/GenBank/DDBJ whole genome shotgun (WGS) entry which is preliminary data.</text>
</comment>
<name>A0A8B5Y5Y9_BACLI</name>
<feature type="transmembrane region" description="Helical" evidence="1">
    <location>
        <begin position="12"/>
        <end position="31"/>
    </location>
</feature>
<evidence type="ECO:0000313" key="3">
    <source>
        <dbReference type="Proteomes" id="UP000435910"/>
    </source>
</evidence>
<evidence type="ECO:0000313" key="2">
    <source>
        <dbReference type="EMBL" id="TWL21039.1"/>
    </source>
</evidence>
<dbReference type="Proteomes" id="UP000435910">
    <property type="component" value="Unassembled WGS sequence"/>
</dbReference>
<keyword evidence="1" id="KW-0812">Transmembrane</keyword>
<evidence type="ECO:0000256" key="1">
    <source>
        <dbReference type="SAM" id="Phobius"/>
    </source>
</evidence>
<accession>A0A8B5Y5Y9</accession>
<dbReference type="InterPro" id="IPR018672">
    <property type="entry name" value="DUF2140"/>
</dbReference>
<dbReference type="Pfam" id="PF09911">
    <property type="entry name" value="DUF2140"/>
    <property type="match status" value="1"/>
</dbReference>